<keyword evidence="4" id="KW-1185">Reference proteome</keyword>
<dbReference type="AlphaFoldDB" id="A0A368T770"/>
<proteinExistence type="predicted"/>
<evidence type="ECO:0000313" key="3">
    <source>
        <dbReference type="EMBL" id="RCV59697.1"/>
    </source>
</evidence>
<evidence type="ECO:0000256" key="1">
    <source>
        <dbReference type="SAM" id="MobiDB-lite"/>
    </source>
</evidence>
<dbReference type="Proteomes" id="UP000253318">
    <property type="component" value="Unassembled WGS sequence"/>
</dbReference>
<dbReference type="InterPro" id="IPR028087">
    <property type="entry name" value="Tad_N"/>
</dbReference>
<sequence>MRTVPRPTADERGQASLFLLVGLTLSLFALALLFARLGNANDLRTQAQTAADAAALAAVGSARDAAARQLAEGTIPIASFYDAAVGRTAAERYARANGAILDDIRASDDNLGQVGNIVRVEVRGAYCQQELQEDRSVHWSEIVCSGDEETDSPSRYVGNAAAIAEMVLPDCSYAFGSDFSIGGVECDGQAITSYAQARSLITIRLVAEEGQYLYRPLGSPVDAGDDAEDDEEAEESDETDSDEAGNNG</sequence>
<comment type="caution">
    <text evidence="3">The sequence shown here is derived from an EMBL/GenBank/DDBJ whole genome shotgun (WGS) entry which is preliminary data.</text>
</comment>
<evidence type="ECO:0000259" key="2">
    <source>
        <dbReference type="Pfam" id="PF13400"/>
    </source>
</evidence>
<evidence type="ECO:0000313" key="4">
    <source>
        <dbReference type="Proteomes" id="UP000253318"/>
    </source>
</evidence>
<accession>A0A368T770</accession>
<dbReference type="Pfam" id="PF13400">
    <property type="entry name" value="Tad"/>
    <property type="match status" value="1"/>
</dbReference>
<dbReference type="EMBL" id="QEIN01000056">
    <property type="protein sequence ID" value="RCV59697.1"/>
    <property type="molecule type" value="Genomic_DNA"/>
</dbReference>
<protein>
    <recommendedName>
        <fullName evidence="2">Putative Flp pilus-assembly TadG-like N-terminal domain-containing protein</fullName>
    </recommendedName>
</protein>
<feature type="region of interest" description="Disordered" evidence="1">
    <location>
        <begin position="216"/>
        <end position="248"/>
    </location>
</feature>
<feature type="compositionally biased region" description="Acidic residues" evidence="1">
    <location>
        <begin position="223"/>
        <end position="248"/>
    </location>
</feature>
<feature type="domain" description="Putative Flp pilus-assembly TadG-like N-terminal" evidence="2">
    <location>
        <begin position="13"/>
        <end position="59"/>
    </location>
</feature>
<reference evidence="3 4" key="1">
    <citation type="submission" date="2018-04" db="EMBL/GenBank/DDBJ databases">
        <title>Novel actinobacteria from marine sediment.</title>
        <authorList>
            <person name="Ng Z.Y."/>
            <person name="Tan G.Y.A."/>
        </authorList>
    </citation>
    <scope>NUCLEOTIDE SEQUENCE [LARGE SCALE GENOMIC DNA]</scope>
    <source>
        <strain evidence="3 4">TPS81</strain>
    </source>
</reference>
<dbReference type="OrthoDB" id="3419274at2"/>
<gene>
    <name evidence="3" type="ORF">DEF24_09045</name>
</gene>
<organism evidence="3 4">
    <name type="scientific">Marinitenerispora sediminis</name>
    <dbReference type="NCBI Taxonomy" id="1931232"/>
    <lineage>
        <taxon>Bacteria</taxon>
        <taxon>Bacillati</taxon>
        <taxon>Actinomycetota</taxon>
        <taxon>Actinomycetes</taxon>
        <taxon>Streptosporangiales</taxon>
        <taxon>Nocardiopsidaceae</taxon>
        <taxon>Marinitenerispora</taxon>
    </lineage>
</organism>
<name>A0A368T770_9ACTN</name>